<organism evidence="7">
    <name type="scientific">uncultured Thiotrichaceae bacterium</name>
    <dbReference type="NCBI Taxonomy" id="298394"/>
    <lineage>
        <taxon>Bacteria</taxon>
        <taxon>Pseudomonadati</taxon>
        <taxon>Pseudomonadota</taxon>
        <taxon>Gammaproteobacteria</taxon>
        <taxon>Thiotrichales</taxon>
        <taxon>Thiotrichaceae</taxon>
        <taxon>environmental samples</taxon>
    </lineage>
</organism>
<dbReference type="Gene3D" id="3.30.1070.10">
    <property type="entry name" value="Cell division topological specificity factor MinE"/>
    <property type="match status" value="1"/>
</dbReference>
<dbReference type="GO" id="GO:0042802">
    <property type="term" value="F:identical protein binding"/>
    <property type="evidence" value="ECO:0007669"/>
    <property type="project" value="UniProtKB-ARBA"/>
</dbReference>
<protein>
    <recommendedName>
        <fullName evidence="2 6">Cell division topological specificity factor</fullName>
    </recommendedName>
</protein>
<evidence type="ECO:0000256" key="3">
    <source>
        <dbReference type="ARBA" id="ARBA00022618"/>
    </source>
</evidence>
<evidence type="ECO:0000256" key="6">
    <source>
        <dbReference type="HAMAP-Rule" id="MF_00262"/>
    </source>
</evidence>
<evidence type="ECO:0000256" key="4">
    <source>
        <dbReference type="ARBA" id="ARBA00023306"/>
    </source>
</evidence>
<sequence length="83" mass="9545">MGLFDLFRQKNRSSASKAKERLQILIAHERSGRNGPDYLPQMRNELMAVIKKYVPIDDDQVKVQVENGEGYDVLELNITLPDK</sequence>
<evidence type="ECO:0000313" key="7">
    <source>
        <dbReference type="EMBL" id="CAA6810711.1"/>
    </source>
</evidence>
<comment type="similarity">
    <text evidence="1 6">Belongs to the MinE family.</text>
</comment>
<dbReference type="NCBIfam" id="NF001422">
    <property type="entry name" value="PRK00296.1"/>
    <property type="match status" value="1"/>
</dbReference>
<dbReference type="AlphaFoldDB" id="A0A6S6SU75"/>
<comment type="function">
    <text evidence="5 6">Prevents the cell division inhibition by proteins MinC and MinD at internal division sites while permitting inhibition at polar sites. This ensures cell division at the proper site by restricting the formation of a division septum at the midpoint of the long axis of the cell.</text>
</comment>
<dbReference type="GO" id="GO:0051301">
    <property type="term" value="P:cell division"/>
    <property type="evidence" value="ECO:0007669"/>
    <property type="project" value="UniProtKB-KW"/>
</dbReference>
<keyword evidence="3 6" id="KW-0132">Cell division</keyword>
<dbReference type="SUPFAM" id="SSF55229">
    <property type="entry name" value="Cell division protein MinE topological specificity domain"/>
    <property type="match status" value="1"/>
</dbReference>
<evidence type="ECO:0000256" key="2">
    <source>
        <dbReference type="ARBA" id="ARBA00020112"/>
    </source>
</evidence>
<reference evidence="7" key="1">
    <citation type="submission" date="2020-01" db="EMBL/GenBank/DDBJ databases">
        <authorList>
            <person name="Meier V. D."/>
            <person name="Meier V D."/>
        </authorList>
    </citation>
    <scope>NUCLEOTIDE SEQUENCE</scope>
    <source>
        <strain evidence="7">HLG_WM_MAG_07</strain>
    </source>
</reference>
<name>A0A6S6SU75_9GAMM</name>
<gene>
    <name evidence="6" type="primary">minE</name>
    <name evidence="7" type="ORF">HELGO_WM13892</name>
</gene>
<dbReference type="InterPro" id="IPR005527">
    <property type="entry name" value="MinE"/>
</dbReference>
<dbReference type="EMBL" id="CACVAY010000047">
    <property type="protein sequence ID" value="CAA6810711.1"/>
    <property type="molecule type" value="Genomic_DNA"/>
</dbReference>
<dbReference type="NCBIfam" id="TIGR01215">
    <property type="entry name" value="minE"/>
    <property type="match status" value="1"/>
</dbReference>
<dbReference type="FunFam" id="3.30.1070.10:FF:000001">
    <property type="entry name" value="Cell division topological specificity factor"/>
    <property type="match status" value="1"/>
</dbReference>
<dbReference type="InterPro" id="IPR036707">
    <property type="entry name" value="MinE_sf"/>
</dbReference>
<dbReference type="Pfam" id="PF03776">
    <property type="entry name" value="MinE"/>
    <property type="match status" value="1"/>
</dbReference>
<evidence type="ECO:0000256" key="1">
    <source>
        <dbReference type="ARBA" id="ARBA00008168"/>
    </source>
</evidence>
<evidence type="ECO:0000256" key="5">
    <source>
        <dbReference type="ARBA" id="ARBA00025265"/>
    </source>
</evidence>
<proteinExistence type="inferred from homology"/>
<keyword evidence="4 6" id="KW-0131">Cell cycle</keyword>
<accession>A0A6S6SU75</accession>
<dbReference type="GO" id="GO:0032955">
    <property type="term" value="P:regulation of division septum assembly"/>
    <property type="evidence" value="ECO:0007669"/>
    <property type="project" value="InterPro"/>
</dbReference>
<dbReference type="HAMAP" id="MF_00262">
    <property type="entry name" value="MinE"/>
    <property type="match status" value="1"/>
</dbReference>